<sequence>MHINDLCNISFLPCTQLSHQIHENIGRSAVASPFLLFFLLVSL</sequence>
<evidence type="ECO:0000313" key="1">
    <source>
        <dbReference type="EMBL" id="DAF47934.1"/>
    </source>
</evidence>
<name>A0A8S5SAI5_9CAUD</name>
<accession>A0A8S5SAI5</accession>
<organism evidence="1">
    <name type="scientific">Siphoviridae sp. ct0D87</name>
    <dbReference type="NCBI Taxonomy" id="2827760"/>
    <lineage>
        <taxon>Viruses</taxon>
        <taxon>Duplodnaviria</taxon>
        <taxon>Heunggongvirae</taxon>
        <taxon>Uroviricota</taxon>
        <taxon>Caudoviricetes</taxon>
    </lineage>
</organism>
<proteinExistence type="predicted"/>
<dbReference type="EMBL" id="BK032561">
    <property type="protein sequence ID" value="DAF47934.1"/>
    <property type="molecule type" value="Genomic_DNA"/>
</dbReference>
<reference evidence="1" key="1">
    <citation type="journal article" date="2021" name="Proc. Natl. Acad. Sci. U.S.A.">
        <title>A Catalog of Tens of Thousands of Viruses from Human Metagenomes Reveals Hidden Associations with Chronic Diseases.</title>
        <authorList>
            <person name="Tisza M.J."/>
            <person name="Buck C.B."/>
        </authorList>
    </citation>
    <scope>NUCLEOTIDE SEQUENCE</scope>
    <source>
        <strain evidence="1">Ct0D87</strain>
    </source>
</reference>
<protein>
    <submittedName>
        <fullName evidence="1">Uncharacterized protein</fullName>
    </submittedName>
</protein>